<dbReference type="GO" id="GO:0003700">
    <property type="term" value="F:DNA-binding transcription factor activity"/>
    <property type="evidence" value="ECO:0007669"/>
    <property type="project" value="InterPro"/>
</dbReference>
<keyword evidence="6" id="KW-1185">Reference proteome</keyword>
<dbReference type="InterPro" id="IPR036390">
    <property type="entry name" value="WH_DNA-bd_sf"/>
</dbReference>
<evidence type="ECO:0000313" key="5">
    <source>
        <dbReference type="EMBL" id="AAO44158.1"/>
    </source>
</evidence>
<dbReference type="PRINTS" id="PR00778">
    <property type="entry name" value="HTHARSR"/>
</dbReference>
<dbReference type="Proteomes" id="UP000002200">
    <property type="component" value="Chromosome"/>
</dbReference>
<dbReference type="PANTHER" id="PTHR43132:SF6">
    <property type="entry name" value="HTH-TYPE TRANSCRIPTIONAL REPRESSOR CZRA"/>
    <property type="match status" value="1"/>
</dbReference>
<evidence type="ECO:0000256" key="1">
    <source>
        <dbReference type="ARBA" id="ARBA00023015"/>
    </source>
</evidence>
<evidence type="ECO:0000256" key="2">
    <source>
        <dbReference type="ARBA" id="ARBA00023125"/>
    </source>
</evidence>
<evidence type="ECO:0000259" key="4">
    <source>
        <dbReference type="PROSITE" id="PS50987"/>
    </source>
</evidence>
<dbReference type="InterPro" id="IPR011991">
    <property type="entry name" value="ArsR-like_HTH"/>
</dbReference>
<name>Q83N40_TROWT</name>
<feature type="domain" description="HTH arsR-type" evidence="4">
    <location>
        <begin position="21"/>
        <end position="115"/>
    </location>
</feature>
<proteinExistence type="predicted"/>
<dbReference type="eggNOG" id="COG0640">
    <property type="taxonomic scope" value="Bacteria"/>
</dbReference>
<dbReference type="CDD" id="cd00090">
    <property type="entry name" value="HTH_ARSR"/>
    <property type="match status" value="1"/>
</dbReference>
<dbReference type="HOGENOM" id="CLU_097806_7_4_11"/>
<dbReference type="SUPFAM" id="SSF46785">
    <property type="entry name" value="Winged helix' DNA-binding domain"/>
    <property type="match status" value="1"/>
</dbReference>
<keyword evidence="3" id="KW-0804">Transcription</keyword>
<dbReference type="KEGG" id="twh:TWT_061"/>
<reference evidence="5 6" key="1">
    <citation type="journal article" date="2003" name="Genome Res.">
        <title>Tropheryma whipplei twist: a human pathogenic Actinobacteria with a reduced genome.</title>
        <authorList>
            <person name="Raoult D."/>
            <person name="Ogata H."/>
            <person name="Audic S."/>
            <person name="Robert C."/>
            <person name="Suhre K."/>
            <person name="Drancourt M."/>
            <person name="Claverie J.-M."/>
        </authorList>
    </citation>
    <scope>NUCLEOTIDE SEQUENCE [LARGE SCALE GENOMIC DNA]</scope>
    <source>
        <strain evidence="5 6">Twist</strain>
    </source>
</reference>
<gene>
    <name evidence="5" type="ordered locus">TWT_061</name>
</gene>
<dbReference type="Pfam" id="PF01022">
    <property type="entry name" value="HTH_5"/>
    <property type="match status" value="1"/>
</dbReference>
<dbReference type="InterPro" id="IPR001845">
    <property type="entry name" value="HTH_ArsR_DNA-bd_dom"/>
</dbReference>
<dbReference type="NCBIfam" id="NF033788">
    <property type="entry name" value="HTH_metalloreg"/>
    <property type="match status" value="1"/>
</dbReference>
<keyword evidence="1" id="KW-0805">Transcription regulation</keyword>
<dbReference type="GO" id="GO:0003677">
    <property type="term" value="F:DNA binding"/>
    <property type="evidence" value="ECO:0007669"/>
    <property type="project" value="UniProtKB-KW"/>
</dbReference>
<sequence>MFNQPGLLFRIFVLLRTCMGLSRKNAQSAEKLFKCLASASRLKILFVLLESEKSVGDITVDCDMSQPLVSQHLRHLRDNNLVYTKRHGKQVYYSIADEHIKHVVADCIQHVQHET</sequence>
<evidence type="ECO:0000313" key="6">
    <source>
        <dbReference type="Proteomes" id="UP000002200"/>
    </source>
</evidence>
<accession>Q83N40</accession>
<dbReference type="AlphaFoldDB" id="Q83N40"/>
<keyword evidence="2" id="KW-0238">DNA-binding</keyword>
<protein>
    <submittedName>
        <fullName evidence="5">Transcriptional regulator</fullName>
    </submittedName>
</protein>
<dbReference type="InterPro" id="IPR051011">
    <property type="entry name" value="Metal_resp_trans_reg"/>
</dbReference>
<dbReference type="PROSITE" id="PS50987">
    <property type="entry name" value="HTH_ARSR_2"/>
    <property type="match status" value="1"/>
</dbReference>
<dbReference type="InterPro" id="IPR036388">
    <property type="entry name" value="WH-like_DNA-bd_sf"/>
</dbReference>
<dbReference type="EMBL" id="AE014184">
    <property type="protein sequence ID" value="AAO44158.1"/>
    <property type="molecule type" value="Genomic_DNA"/>
</dbReference>
<dbReference type="PANTHER" id="PTHR43132">
    <property type="entry name" value="ARSENICAL RESISTANCE OPERON REPRESSOR ARSR-RELATED"/>
    <property type="match status" value="1"/>
</dbReference>
<dbReference type="Gene3D" id="1.10.10.10">
    <property type="entry name" value="Winged helix-like DNA-binding domain superfamily/Winged helix DNA-binding domain"/>
    <property type="match status" value="1"/>
</dbReference>
<organism evidence="5 6">
    <name type="scientific">Tropheryma whipplei (strain Twist)</name>
    <name type="common">Whipple's bacillus</name>
    <dbReference type="NCBI Taxonomy" id="203267"/>
    <lineage>
        <taxon>Bacteria</taxon>
        <taxon>Bacillati</taxon>
        <taxon>Actinomycetota</taxon>
        <taxon>Actinomycetes</taxon>
        <taxon>Micrococcales</taxon>
        <taxon>Tropherymataceae</taxon>
        <taxon>Tropheryma</taxon>
    </lineage>
</organism>
<dbReference type="SMART" id="SM00418">
    <property type="entry name" value="HTH_ARSR"/>
    <property type="match status" value="1"/>
</dbReference>
<evidence type="ECO:0000256" key="3">
    <source>
        <dbReference type="ARBA" id="ARBA00023163"/>
    </source>
</evidence>